<sequence>MVKNSNQNVTGTTNANYFSHEICENKEEYCAQTASSGLDSQQIENNHSQTSQGQEVEKRLLAFKNTAVGCVMYFLQKHSPAHIEKIVEFVKSKEDSLLNSKKHKYKKSAFGIVDYALTWHPKLFLLNDRFHYYLNVIEN</sequence>
<dbReference type="AlphaFoldDB" id="A0AAU9IFC9"/>
<comment type="caution">
    <text evidence="1">The sequence shown here is derived from an EMBL/GenBank/DDBJ whole genome shotgun (WGS) entry which is preliminary data.</text>
</comment>
<accession>A0AAU9IFC9</accession>
<dbReference type="Proteomes" id="UP001162131">
    <property type="component" value="Unassembled WGS sequence"/>
</dbReference>
<evidence type="ECO:0000313" key="2">
    <source>
        <dbReference type="Proteomes" id="UP001162131"/>
    </source>
</evidence>
<keyword evidence="2" id="KW-1185">Reference proteome</keyword>
<reference evidence="1" key="1">
    <citation type="submission" date="2021-09" db="EMBL/GenBank/DDBJ databases">
        <authorList>
            <consortium name="AG Swart"/>
            <person name="Singh M."/>
            <person name="Singh A."/>
            <person name="Seah K."/>
            <person name="Emmerich C."/>
        </authorList>
    </citation>
    <scope>NUCLEOTIDE SEQUENCE</scope>
    <source>
        <strain evidence="1">ATCC30299</strain>
    </source>
</reference>
<evidence type="ECO:0000313" key="1">
    <source>
        <dbReference type="EMBL" id="CAG9312555.1"/>
    </source>
</evidence>
<protein>
    <submittedName>
        <fullName evidence="1">Uncharacterized protein</fullName>
    </submittedName>
</protein>
<proteinExistence type="predicted"/>
<gene>
    <name evidence="1" type="ORF">BSTOLATCC_MIC6949</name>
</gene>
<dbReference type="EMBL" id="CAJZBQ010000007">
    <property type="protein sequence ID" value="CAG9312555.1"/>
    <property type="molecule type" value="Genomic_DNA"/>
</dbReference>
<name>A0AAU9IFC9_9CILI</name>
<organism evidence="1 2">
    <name type="scientific">Blepharisma stoltei</name>
    <dbReference type="NCBI Taxonomy" id="1481888"/>
    <lineage>
        <taxon>Eukaryota</taxon>
        <taxon>Sar</taxon>
        <taxon>Alveolata</taxon>
        <taxon>Ciliophora</taxon>
        <taxon>Postciliodesmatophora</taxon>
        <taxon>Heterotrichea</taxon>
        <taxon>Heterotrichida</taxon>
        <taxon>Blepharismidae</taxon>
        <taxon>Blepharisma</taxon>
    </lineage>
</organism>